<accession>A0A0A9D695</accession>
<sequence>MCNLMLLNQVLAIPIRHLKAAILQMFPVSTVFSSIYKWKILMEIMLDCQQPTYPETPQLPVPMIFLRAYQQKVLH</sequence>
<organism evidence="1">
    <name type="scientific">Arundo donax</name>
    <name type="common">Giant reed</name>
    <name type="synonym">Donax arundinaceus</name>
    <dbReference type="NCBI Taxonomy" id="35708"/>
    <lineage>
        <taxon>Eukaryota</taxon>
        <taxon>Viridiplantae</taxon>
        <taxon>Streptophyta</taxon>
        <taxon>Embryophyta</taxon>
        <taxon>Tracheophyta</taxon>
        <taxon>Spermatophyta</taxon>
        <taxon>Magnoliopsida</taxon>
        <taxon>Liliopsida</taxon>
        <taxon>Poales</taxon>
        <taxon>Poaceae</taxon>
        <taxon>PACMAD clade</taxon>
        <taxon>Arundinoideae</taxon>
        <taxon>Arundineae</taxon>
        <taxon>Arundo</taxon>
    </lineage>
</organism>
<reference evidence="1" key="1">
    <citation type="submission" date="2014-09" db="EMBL/GenBank/DDBJ databases">
        <authorList>
            <person name="Magalhaes I.L.F."/>
            <person name="Oliveira U."/>
            <person name="Santos F.R."/>
            <person name="Vidigal T.H.D.A."/>
            <person name="Brescovit A.D."/>
            <person name="Santos A.J."/>
        </authorList>
    </citation>
    <scope>NUCLEOTIDE SEQUENCE</scope>
    <source>
        <tissue evidence="1">Shoot tissue taken approximately 20 cm above the soil surface</tissue>
    </source>
</reference>
<dbReference type="AlphaFoldDB" id="A0A0A9D695"/>
<reference evidence="1" key="2">
    <citation type="journal article" date="2015" name="Data Brief">
        <title>Shoot transcriptome of the giant reed, Arundo donax.</title>
        <authorList>
            <person name="Barrero R.A."/>
            <person name="Guerrero F.D."/>
            <person name="Moolhuijzen P."/>
            <person name="Goolsby J.A."/>
            <person name="Tidwell J."/>
            <person name="Bellgard S.E."/>
            <person name="Bellgard M.I."/>
        </authorList>
    </citation>
    <scope>NUCLEOTIDE SEQUENCE</scope>
    <source>
        <tissue evidence="1">Shoot tissue taken approximately 20 cm above the soil surface</tissue>
    </source>
</reference>
<proteinExistence type="predicted"/>
<evidence type="ECO:0000313" key="1">
    <source>
        <dbReference type="EMBL" id="JAD83356.1"/>
    </source>
</evidence>
<dbReference type="EMBL" id="GBRH01214539">
    <property type="protein sequence ID" value="JAD83356.1"/>
    <property type="molecule type" value="Transcribed_RNA"/>
</dbReference>
<name>A0A0A9D695_ARUDO</name>
<protein>
    <submittedName>
        <fullName evidence="1">Uncharacterized protein</fullName>
    </submittedName>
</protein>